<reference evidence="1 2" key="1">
    <citation type="journal article" date="2019" name="Int. J. Syst. Evol. Microbiol.">
        <title>The Global Catalogue of Microorganisms (GCM) 10K type strain sequencing project: providing services to taxonomists for standard genome sequencing and annotation.</title>
        <authorList>
            <consortium name="The Broad Institute Genomics Platform"/>
            <consortium name="The Broad Institute Genome Sequencing Center for Infectious Disease"/>
            <person name="Wu L."/>
            <person name="Ma J."/>
        </authorList>
    </citation>
    <scope>NUCLEOTIDE SEQUENCE [LARGE SCALE GENOMIC DNA]</scope>
    <source>
        <strain evidence="1 2">JCM 12774</strain>
    </source>
</reference>
<dbReference type="Proteomes" id="UP001500340">
    <property type="component" value="Unassembled WGS sequence"/>
</dbReference>
<keyword evidence="2" id="KW-1185">Reference proteome</keyword>
<dbReference type="RefSeq" id="WP_343856729.1">
    <property type="nucleotide sequence ID" value="NZ_BAAACX010000004.1"/>
</dbReference>
<protein>
    <submittedName>
        <fullName evidence="1">Methylmalonyl-CoA epimerase</fullName>
    </submittedName>
</protein>
<dbReference type="Gene3D" id="3.10.180.10">
    <property type="entry name" value="2,3-Dihydroxybiphenyl 1,2-Dioxygenase, domain 1"/>
    <property type="match status" value="1"/>
</dbReference>
<name>A0ABN0XX87_9BACL</name>
<sequence length="123" mass="14070">MEFHHIGLAVENIKDYYNKYLKLFGFNELTPIKILETQKVQIAYAINASGVKIELIEALDETSPSTKVLKRKNGGLYHLGFTSQEFMKDVELLKNRGFRVISLGEDVAFLLAPTMELYEIIED</sequence>
<evidence type="ECO:0000313" key="2">
    <source>
        <dbReference type="Proteomes" id="UP001500340"/>
    </source>
</evidence>
<organism evidence="1 2">
    <name type="scientific">Paenibacillus motobuensis</name>
    <dbReference type="NCBI Taxonomy" id="295324"/>
    <lineage>
        <taxon>Bacteria</taxon>
        <taxon>Bacillati</taxon>
        <taxon>Bacillota</taxon>
        <taxon>Bacilli</taxon>
        <taxon>Bacillales</taxon>
        <taxon>Paenibacillaceae</taxon>
        <taxon>Paenibacillus</taxon>
    </lineage>
</organism>
<proteinExistence type="predicted"/>
<gene>
    <name evidence="1" type="primary">mce</name>
    <name evidence="1" type="ORF">GCM10008933_03520</name>
</gene>
<evidence type="ECO:0000313" key="1">
    <source>
        <dbReference type="EMBL" id="GAA0375653.1"/>
    </source>
</evidence>
<accession>A0ABN0XX87</accession>
<comment type="caution">
    <text evidence="1">The sequence shown here is derived from an EMBL/GenBank/DDBJ whole genome shotgun (WGS) entry which is preliminary data.</text>
</comment>
<dbReference type="EMBL" id="BAAACX010000004">
    <property type="protein sequence ID" value="GAA0375653.1"/>
    <property type="molecule type" value="Genomic_DNA"/>
</dbReference>
<dbReference type="Pfam" id="PF13669">
    <property type="entry name" value="Glyoxalase_4"/>
    <property type="match status" value="1"/>
</dbReference>
<dbReference type="SUPFAM" id="SSF54593">
    <property type="entry name" value="Glyoxalase/Bleomycin resistance protein/Dihydroxybiphenyl dioxygenase"/>
    <property type="match status" value="1"/>
</dbReference>
<dbReference type="InterPro" id="IPR029068">
    <property type="entry name" value="Glyas_Bleomycin-R_OHBP_Dase"/>
</dbReference>